<protein>
    <recommendedName>
        <fullName evidence="4">Rho termination factor N-terminal domain-containing protein</fullName>
    </recommendedName>
</protein>
<evidence type="ECO:0000256" key="2">
    <source>
        <dbReference type="SAM" id="Phobius"/>
    </source>
</evidence>
<feature type="region of interest" description="Disordered" evidence="1">
    <location>
        <begin position="184"/>
        <end position="203"/>
    </location>
</feature>
<reference evidence="3" key="1">
    <citation type="journal article" date="2020" name="Nature">
        <title>Giant virus diversity and host interactions through global metagenomics.</title>
        <authorList>
            <person name="Schulz F."/>
            <person name="Roux S."/>
            <person name="Paez-Espino D."/>
            <person name="Jungbluth S."/>
            <person name="Walsh D.A."/>
            <person name="Denef V.J."/>
            <person name="McMahon K.D."/>
            <person name="Konstantinidis K.T."/>
            <person name="Eloe-Fadrosh E.A."/>
            <person name="Kyrpides N.C."/>
            <person name="Woyke T."/>
        </authorList>
    </citation>
    <scope>NUCLEOTIDE SEQUENCE</scope>
    <source>
        <strain evidence="3">GVMAG-M-3300027759-42</strain>
    </source>
</reference>
<accession>A0A6C0L6J0</accession>
<keyword evidence="2" id="KW-1133">Transmembrane helix</keyword>
<dbReference type="EMBL" id="MN740443">
    <property type="protein sequence ID" value="QHU26546.1"/>
    <property type="molecule type" value="Genomic_DNA"/>
</dbReference>
<feature type="region of interest" description="Disordered" evidence="1">
    <location>
        <begin position="86"/>
        <end position="128"/>
    </location>
</feature>
<evidence type="ECO:0008006" key="4">
    <source>
        <dbReference type="Google" id="ProtNLM"/>
    </source>
</evidence>
<evidence type="ECO:0000313" key="3">
    <source>
        <dbReference type="EMBL" id="QHU26546.1"/>
    </source>
</evidence>
<proteinExistence type="predicted"/>
<keyword evidence="2" id="KW-0472">Membrane</keyword>
<dbReference type="AlphaFoldDB" id="A0A6C0L6J0"/>
<evidence type="ECO:0000256" key="1">
    <source>
        <dbReference type="SAM" id="MobiDB-lite"/>
    </source>
</evidence>
<sequence length="244" mass="27994">MGFFNFIETFFFLSLGITFVLILLLVYHFKQRLTTLENKCDTVYEIITNLVKEVSNIRQIQIQHLSNTFSSNNIVPSFHNTEINGKIKVSDEDFEDDEEDDEEEDDDDEDEDEEEDDETPPLLTIEEEPLLNSTIKVINVDIGDIIEADIVETEVESENLDGEDNRLEPIELEDDEQIHVEKLNESAALENSELDNDSKENSRDVYNKMSVSELKALVITKGLSSDPSKKKKNELLKMLEAVEN</sequence>
<keyword evidence="2" id="KW-0812">Transmembrane</keyword>
<name>A0A6C0L6J0_9ZZZZ</name>
<organism evidence="3">
    <name type="scientific">viral metagenome</name>
    <dbReference type="NCBI Taxonomy" id="1070528"/>
    <lineage>
        <taxon>unclassified sequences</taxon>
        <taxon>metagenomes</taxon>
        <taxon>organismal metagenomes</taxon>
    </lineage>
</organism>
<feature type="transmembrane region" description="Helical" evidence="2">
    <location>
        <begin position="6"/>
        <end position="29"/>
    </location>
</feature>
<feature type="compositionally biased region" description="Acidic residues" evidence="1">
    <location>
        <begin position="92"/>
        <end position="128"/>
    </location>
</feature>